<sequence length="100" mass="10898">MAHRLDVSVSPSEVTSPFSRNKPLPRLPTKLPGHAAASLLTLLDSCDAELVLHVSRVQADIKESSIDEQTSQQLQAKLANRPEKATLIEKNILKGTNIAF</sequence>
<evidence type="ECO:0000313" key="5">
    <source>
        <dbReference type="Proteomes" id="UP001222325"/>
    </source>
</evidence>
<accession>A0AAD6TWQ9</accession>
<dbReference type="EMBL" id="JARJCN010000063">
    <property type="protein sequence ID" value="KAJ7078935.1"/>
    <property type="molecule type" value="Genomic_DNA"/>
</dbReference>
<feature type="compositionally biased region" description="Polar residues" evidence="3">
    <location>
        <begin position="9"/>
        <end position="19"/>
    </location>
</feature>
<proteinExistence type="predicted"/>
<keyword evidence="1" id="KW-0677">Repeat</keyword>
<reference evidence="4" key="1">
    <citation type="submission" date="2023-03" db="EMBL/GenBank/DDBJ databases">
        <title>Massive genome expansion in bonnet fungi (Mycena s.s.) driven by repeated elements and novel gene families across ecological guilds.</title>
        <authorList>
            <consortium name="Lawrence Berkeley National Laboratory"/>
            <person name="Harder C.B."/>
            <person name="Miyauchi S."/>
            <person name="Viragh M."/>
            <person name="Kuo A."/>
            <person name="Thoen E."/>
            <person name="Andreopoulos B."/>
            <person name="Lu D."/>
            <person name="Skrede I."/>
            <person name="Drula E."/>
            <person name="Henrissat B."/>
            <person name="Morin E."/>
            <person name="Kohler A."/>
            <person name="Barry K."/>
            <person name="LaButti K."/>
            <person name="Morin E."/>
            <person name="Salamov A."/>
            <person name="Lipzen A."/>
            <person name="Mereny Z."/>
            <person name="Hegedus B."/>
            <person name="Baldrian P."/>
            <person name="Stursova M."/>
            <person name="Weitz H."/>
            <person name="Taylor A."/>
            <person name="Grigoriev I.V."/>
            <person name="Nagy L.G."/>
            <person name="Martin F."/>
            <person name="Kauserud H."/>
        </authorList>
    </citation>
    <scope>NUCLEOTIDE SEQUENCE</scope>
    <source>
        <strain evidence="4">CBHHK173m</strain>
    </source>
</reference>
<dbReference type="Gene3D" id="6.10.140.2130">
    <property type="match status" value="1"/>
</dbReference>
<protein>
    <submittedName>
        <fullName evidence="4">Uncharacterized protein</fullName>
    </submittedName>
</protein>
<dbReference type="Pfam" id="PF02755">
    <property type="entry name" value="RPEL"/>
    <property type="match status" value="1"/>
</dbReference>
<dbReference type="AlphaFoldDB" id="A0AAD6TWQ9"/>
<dbReference type="Proteomes" id="UP001222325">
    <property type="component" value="Unassembled WGS sequence"/>
</dbReference>
<keyword evidence="5" id="KW-1185">Reference proteome</keyword>
<dbReference type="PROSITE" id="PS51073">
    <property type="entry name" value="RPEL"/>
    <property type="match status" value="1"/>
</dbReference>
<evidence type="ECO:0000256" key="1">
    <source>
        <dbReference type="ARBA" id="ARBA00022737"/>
    </source>
</evidence>
<feature type="repeat" description="RPEL" evidence="2">
    <location>
        <begin position="72"/>
        <end position="97"/>
    </location>
</feature>
<comment type="caution">
    <text evidence="4">The sequence shown here is derived from an EMBL/GenBank/DDBJ whole genome shotgun (WGS) entry which is preliminary data.</text>
</comment>
<name>A0AAD6TWQ9_9AGAR</name>
<evidence type="ECO:0000256" key="3">
    <source>
        <dbReference type="SAM" id="MobiDB-lite"/>
    </source>
</evidence>
<dbReference type="SMART" id="SM00707">
    <property type="entry name" value="RPEL"/>
    <property type="match status" value="1"/>
</dbReference>
<evidence type="ECO:0000313" key="4">
    <source>
        <dbReference type="EMBL" id="KAJ7078935.1"/>
    </source>
</evidence>
<evidence type="ECO:0000256" key="2">
    <source>
        <dbReference type="PROSITE-ProRule" id="PRU00401"/>
    </source>
</evidence>
<feature type="region of interest" description="Disordered" evidence="3">
    <location>
        <begin position="1"/>
        <end position="29"/>
    </location>
</feature>
<gene>
    <name evidence="4" type="ORF">B0H15DRAFT_954346</name>
</gene>
<organism evidence="4 5">
    <name type="scientific">Mycena belliarum</name>
    <dbReference type="NCBI Taxonomy" id="1033014"/>
    <lineage>
        <taxon>Eukaryota</taxon>
        <taxon>Fungi</taxon>
        <taxon>Dikarya</taxon>
        <taxon>Basidiomycota</taxon>
        <taxon>Agaricomycotina</taxon>
        <taxon>Agaricomycetes</taxon>
        <taxon>Agaricomycetidae</taxon>
        <taxon>Agaricales</taxon>
        <taxon>Marasmiineae</taxon>
        <taxon>Mycenaceae</taxon>
        <taxon>Mycena</taxon>
    </lineage>
</organism>
<dbReference type="InterPro" id="IPR004018">
    <property type="entry name" value="RPEL_repeat"/>
</dbReference>